<dbReference type="InterPro" id="IPR006612">
    <property type="entry name" value="THAP_Znf"/>
</dbReference>
<dbReference type="PROSITE" id="PS51253">
    <property type="entry name" value="HTH_CENPB"/>
    <property type="match status" value="1"/>
</dbReference>
<feature type="non-terminal residue" evidence="12">
    <location>
        <position position="685"/>
    </location>
</feature>
<dbReference type="PANTHER" id="PTHR19303:SF71">
    <property type="entry name" value="ZINC FINGER PHD-TYPE DOMAIN-CONTAINING PROTEIN"/>
    <property type="match status" value="1"/>
</dbReference>
<evidence type="ECO:0000313" key="13">
    <source>
        <dbReference type="Proteomes" id="UP000670152"/>
    </source>
</evidence>
<keyword evidence="7" id="KW-0539">Nucleus</keyword>
<sequence length="685" mass="78502">MSCWIRGCPTKSGLTKKSLFTPYSDEMFNKWKDSGIAKKGINKFTKKSRVCELHFQKDDVIRVDTFKIEGSEDFLVPRKVPKLRKGAIPSIFPPVRHYHINSIGEQINYYRINVNKQNQKKQQTGETSVVAQLTSYGKNHQIFNNTEEIALVEYIKRIADIYYGITPKEVRKLAYQFAIKNGSKVRNSWNENKIAGEDWFRNFRKRNNSLPIRLKTTSLCKAISFNKHNVNLFFTNLKTICNCLKVKPSNIWNMDEIGISTVHTPDRVIARREMKQLGKIISTETETLVTMAVAVSAIGNTIPPFFIFPRAHYKDHFIQEGPLGSAGDVDPLGWMKEEHFIKYCQHFVHHVRPSKEKPVLLLLDNHESHLSIEALDYLKENGIIVLSFPYHCSHKLQPLDRSVYEPLKNHINTACDNWLASNPGKSLSIYDISEIIKTALPLATTSTNIQAGFRVSGISPLNENIFPDIEFLGSNILINREDTSIVIKAENDELLSVQENVDLSAAQENVDFLSLKKNNSPSSIYQDISHLPKVEPYQEKKRTCKRTNAIYTDSLEKDALMEQKLDCPRKSRISKEETEIEQKSKTIRKNKNKINSDKDVKVKEDSYADETMKDDSRVQGFKRELEADKILGSADDNGKLMYLMQWKGTDAVDMVSASEANAKCPQIVIRFYEERITWKRAKVKP</sequence>
<evidence type="ECO:0000256" key="6">
    <source>
        <dbReference type="ARBA" id="ARBA00023125"/>
    </source>
</evidence>
<feature type="domain" description="HTH CENPB-type" evidence="11">
    <location>
        <begin position="135"/>
        <end position="213"/>
    </location>
</feature>
<organism evidence="12 13">
    <name type="scientific">Acromyrmex heyeri</name>
    <dbReference type="NCBI Taxonomy" id="230685"/>
    <lineage>
        <taxon>Eukaryota</taxon>
        <taxon>Metazoa</taxon>
        <taxon>Ecdysozoa</taxon>
        <taxon>Arthropoda</taxon>
        <taxon>Hexapoda</taxon>
        <taxon>Insecta</taxon>
        <taxon>Pterygota</taxon>
        <taxon>Neoptera</taxon>
        <taxon>Endopterygota</taxon>
        <taxon>Hymenoptera</taxon>
        <taxon>Apocrita</taxon>
        <taxon>Aculeata</taxon>
        <taxon>Formicoidea</taxon>
        <taxon>Formicidae</taxon>
        <taxon>Myrmicinae</taxon>
        <taxon>Acromyrmex</taxon>
    </lineage>
</organism>
<keyword evidence="5" id="KW-0862">Zinc</keyword>
<comment type="subcellular location">
    <subcellularLocation>
        <location evidence="1">Nucleus</location>
    </subcellularLocation>
</comment>
<evidence type="ECO:0000256" key="1">
    <source>
        <dbReference type="ARBA" id="ARBA00004123"/>
    </source>
</evidence>
<dbReference type="Pfam" id="PF01393">
    <property type="entry name" value="Chromo_shadow"/>
    <property type="match status" value="1"/>
</dbReference>
<dbReference type="EMBL" id="JAANIB010009058">
    <property type="protein sequence ID" value="KAG5322993.1"/>
    <property type="molecule type" value="Genomic_DNA"/>
</dbReference>
<proteinExistence type="predicted"/>
<dbReference type="Proteomes" id="UP000670152">
    <property type="component" value="Unassembled WGS sequence"/>
</dbReference>
<evidence type="ECO:0000259" key="11">
    <source>
        <dbReference type="PROSITE" id="PS51253"/>
    </source>
</evidence>
<dbReference type="CDD" id="cd00034">
    <property type="entry name" value="CSD"/>
    <property type="match status" value="1"/>
</dbReference>
<dbReference type="GO" id="GO:0008270">
    <property type="term" value="F:zinc ion binding"/>
    <property type="evidence" value="ECO:0007669"/>
    <property type="project" value="UniProtKB-KW"/>
</dbReference>
<feature type="domain" description="Chromo" evidence="9">
    <location>
        <begin position="625"/>
        <end position="683"/>
    </location>
</feature>
<reference evidence="12 13" key="1">
    <citation type="submission" date="2020-02" db="EMBL/GenBank/DDBJ databases">
        <title>Relaxed selection underlies rapid genomic changes in the transitions from sociality to social parasitism in ants.</title>
        <authorList>
            <person name="Bi X."/>
        </authorList>
    </citation>
    <scope>NUCLEOTIDE SEQUENCE [LARGE SCALE GENOMIC DNA]</scope>
    <source>
        <strain evidence="12">BGI-DK2014b</strain>
        <tissue evidence="12">Whole body</tissue>
    </source>
</reference>
<evidence type="ECO:0000256" key="4">
    <source>
        <dbReference type="ARBA" id="ARBA00022771"/>
    </source>
</evidence>
<keyword evidence="4 8" id="KW-0863">Zinc-finger</keyword>
<keyword evidence="2" id="KW-0479">Metal-binding</keyword>
<dbReference type="PANTHER" id="PTHR19303">
    <property type="entry name" value="TRANSPOSON"/>
    <property type="match status" value="1"/>
</dbReference>
<dbReference type="AlphaFoldDB" id="A0A836F9T5"/>
<dbReference type="InterPro" id="IPR050863">
    <property type="entry name" value="CenT-Element_Derived"/>
</dbReference>
<dbReference type="OrthoDB" id="7693963at2759"/>
<evidence type="ECO:0000256" key="7">
    <source>
        <dbReference type="ARBA" id="ARBA00023242"/>
    </source>
</evidence>
<dbReference type="Pfam" id="PF05485">
    <property type="entry name" value="THAP"/>
    <property type="match status" value="1"/>
</dbReference>
<dbReference type="InterPro" id="IPR008251">
    <property type="entry name" value="Chromo_shadow_dom"/>
</dbReference>
<dbReference type="Gene3D" id="3.30.420.10">
    <property type="entry name" value="Ribonuclease H-like superfamily/Ribonuclease H"/>
    <property type="match status" value="1"/>
</dbReference>
<evidence type="ECO:0000256" key="8">
    <source>
        <dbReference type="PROSITE-ProRule" id="PRU00309"/>
    </source>
</evidence>
<evidence type="ECO:0000259" key="9">
    <source>
        <dbReference type="PROSITE" id="PS50013"/>
    </source>
</evidence>
<dbReference type="GO" id="GO:0005694">
    <property type="term" value="C:chromosome"/>
    <property type="evidence" value="ECO:0007669"/>
    <property type="project" value="UniProtKB-ARBA"/>
</dbReference>
<evidence type="ECO:0000259" key="10">
    <source>
        <dbReference type="PROSITE" id="PS50950"/>
    </source>
</evidence>
<gene>
    <name evidence="12" type="primary">Cbx5_2</name>
    <name evidence="12" type="ORF">G6Z77_0008162</name>
</gene>
<dbReference type="PROSITE" id="PS50013">
    <property type="entry name" value="CHROMO_2"/>
    <property type="match status" value="1"/>
</dbReference>
<keyword evidence="3" id="KW-0677">Repeat</keyword>
<dbReference type="Gene3D" id="2.40.50.40">
    <property type="match status" value="1"/>
</dbReference>
<dbReference type="Pfam" id="PF03184">
    <property type="entry name" value="DDE_1"/>
    <property type="match status" value="1"/>
</dbReference>
<dbReference type="SUPFAM" id="SSF54160">
    <property type="entry name" value="Chromo domain-like"/>
    <property type="match status" value="1"/>
</dbReference>
<dbReference type="Pfam" id="PF03221">
    <property type="entry name" value="HTH_Tnp_Tc5"/>
    <property type="match status" value="1"/>
</dbReference>
<dbReference type="GO" id="GO:0005634">
    <property type="term" value="C:nucleus"/>
    <property type="evidence" value="ECO:0007669"/>
    <property type="project" value="UniProtKB-SubCell"/>
</dbReference>
<dbReference type="InterPro" id="IPR016197">
    <property type="entry name" value="Chromo-like_dom_sf"/>
</dbReference>
<evidence type="ECO:0000256" key="3">
    <source>
        <dbReference type="ARBA" id="ARBA00022737"/>
    </source>
</evidence>
<accession>A0A836F9T5</accession>
<dbReference type="InterPro" id="IPR006600">
    <property type="entry name" value="HTH_CenpB_DNA-bd_dom"/>
</dbReference>
<evidence type="ECO:0000256" key="5">
    <source>
        <dbReference type="ARBA" id="ARBA00022833"/>
    </source>
</evidence>
<dbReference type="SMART" id="SM00300">
    <property type="entry name" value="ChSh"/>
    <property type="match status" value="1"/>
</dbReference>
<dbReference type="PROSITE" id="PS50950">
    <property type="entry name" value="ZF_THAP"/>
    <property type="match status" value="1"/>
</dbReference>
<dbReference type="InterPro" id="IPR000953">
    <property type="entry name" value="Chromo/chromo_shadow_dom"/>
</dbReference>
<feature type="non-terminal residue" evidence="12">
    <location>
        <position position="1"/>
    </location>
</feature>
<keyword evidence="13" id="KW-1185">Reference proteome</keyword>
<keyword evidence="6 8" id="KW-0238">DNA-binding</keyword>
<evidence type="ECO:0000256" key="2">
    <source>
        <dbReference type="ARBA" id="ARBA00022723"/>
    </source>
</evidence>
<dbReference type="InterPro" id="IPR004875">
    <property type="entry name" value="DDE_SF_endonuclease_dom"/>
</dbReference>
<dbReference type="GO" id="GO:0003677">
    <property type="term" value="F:DNA binding"/>
    <property type="evidence" value="ECO:0007669"/>
    <property type="project" value="UniProtKB-UniRule"/>
</dbReference>
<dbReference type="InterPro" id="IPR036397">
    <property type="entry name" value="RNaseH_sf"/>
</dbReference>
<dbReference type="SUPFAM" id="SSF57716">
    <property type="entry name" value="Glucocorticoid receptor-like (DNA-binding domain)"/>
    <property type="match status" value="1"/>
</dbReference>
<feature type="domain" description="THAP-type" evidence="10">
    <location>
        <begin position="1"/>
        <end position="92"/>
    </location>
</feature>
<comment type="caution">
    <text evidence="12">The sequence shown here is derived from an EMBL/GenBank/DDBJ whole genome shotgun (WGS) entry which is preliminary data.</text>
</comment>
<protein>
    <submittedName>
        <fullName evidence="12">CBX5 protein</fullName>
    </submittedName>
</protein>
<evidence type="ECO:0000313" key="12">
    <source>
        <dbReference type="EMBL" id="KAG5322993.1"/>
    </source>
</evidence>
<dbReference type="FunFam" id="2.40.50.40:FF:000031">
    <property type="entry name" value="Heterochromatin protein 1"/>
    <property type="match status" value="1"/>
</dbReference>
<name>A0A836F9T5_9HYME</name>